<dbReference type="Pfam" id="PF02794">
    <property type="entry name" value="HlyC"/>
    <property type="match status" value="1"/>
</dbReference>
<keyword evidence="2" id="KW-0204">Cytolysis</keyword>
<keyword evidence="2" id="KW-0012">Acyltransferase</keyword>
<proteinExistence type="inferred from homology"/>
<dbReference type="EC" id="2.3.1.-" evidence="2"/>
<dbReference type="Proteomes" id="UP001595617">
    <property type="component" value="Unassembled WGS sequence"/>
</dbReference>
<dbReference type="RefSeq" id="WP_380692586.1">
    <property type="nucleotide sequence ID" value="NZ_JBHRYR010000002.1"/>
</dbReference>
<protein>
    <recommendedName>
        <fullName evidence="2">RTX toxin-activating lysine-acyltransferase</fullName>
        <ecNumber evidence="2">2.3.1.-</ecNumber>
    </recommendedName>
</protein>
<comment type="function">
    <text evidence="2">Involved in fatty acylation of protoxin at internal lysine residues, thereby converting it to the active toxin.</text>
</comment>
<comment type="caution">
    <text evidence="3">The sequence shown here is derived from an EMBL/GenBank/DDBJ whole genome shotgun (WGS) entry which is preliminary data.</text>
</comment>
<accession>A0ABV7ZVI4</accession>
<dbReference type="EMBL" id="JBHRYR010000002">
    <property type="protein sequence ID" value="MFC3851432.1"/>
    <property type="molecule type" value="Genomic_DNA"/>
</dbReference>
<gene>
    <name evidence="3" type="ORF">ACFOOG_01190</name>
</gene>
<keyword evidence="2" id="KW-0963">Cytoplasm</keyword>
<evidence type="ECO:0000313" key="4">
    <source>
        <dbReference type="Proteomes" id="UP001595617"/>
    </source>
</evidence>
<evidence type="ECO:0000256" key="2">
    <source>
        <dbReference type="RuleBase" id="RU368102"/>
    </source>
</evidence>
<sequence length="167" mass="18277">MNTDITSPLAPVAVPQNGQLNLFTALGIITDLCINHGDYNELTIEALMARVLPALQAGQAHIVFDPQNRPLGFASWIVADDNLHDRLTKTPSLAVINNASSINNMDAVDPDAANPEQQHLWFVDLITPFSSTLPLIISLKERFSAFPTAWALVGNIPDTATQPRRIW</sequence>
<name>A0ABV7ZVI4_9GAMM</name>
<keyword evidence="2" id="KW-0808">Transferase</keyword>
<reference evidence="4" key="1">
    <citation type="journal article" date="2019" name="Int. J. Syst. Evol. Microbiol.">
        <title>The Global Catalogue of Microorganisms (GCM) 10K type strain sequencing project: providing services to taxonomists for standard genome sequencing and annotation.</title>
        <authorList>
            <consortium name="The Broad Institute Genomics Platform"/>
            <consortium name="The Broad Institute Genome Sequencing Center for Infectious Disease"/>
            <person name="Wu L."/>
            <person name="Ma J."/>
        </authorList>
    </citation>
    <scope>NUCLEOTIDE SEQUENCE [LARGE SCALE GENOMIC DNA]</scope>
    <source>
        <strain evidence="4">IBRC 10765</strain>
    </source>
</reference>
<dbReference type="InterPro" id="IPR003996">
    <property type="entry name" value="RTX_toxin-activating_protC_bac"/>
</dbReference>
<evidence type="ECO:0000256" key="1">
    <source>
        <dbReference type="ARBA" id="ARBA00005686"/>
    </source>
</evidence>
<evidence type="ECO:0000313" key="3">
    <source>
        <dbReference type="EMBL" id="MFC3851432.1"/>
    </source>
</evidence>
<keyword evidence="4" id="KW-1185">Reference proteome</keyword>
<comment type="subcellular location">
    <subcellularLocation>
        <location evidence="2">Cytoplasm</location>
    </subcellularLocation>
</comment>
<organism evidence="3 4">
    <name type="scientific">Saccharospirillum mangrovi</name>
    <dbReference type="NCBI Taxonomy" id="2161747"/>
    <lineage>
        <taxon>Bacteria</taxon>
        <taxon>Pseudomonadati</taxon>
        <taxon>Pseudomonadota</taxon>
        <taxon>Gammaproteobacteria</taxon>
        <taxon>Oceanospirillales</taxon>
        <taxon>Saccharospirillaceae</taxon>
        <taxon>Saccharospirillum</taxon>
    </lineage>
</organism>
<comment type="similarity">
    <text evidence="1 2">Belongs to the RTX toxin acyltransferase family.</text>
</comment>